<organism evidence="2 3">
    <name type="scientific">Candida albicans (strain SC5314 / ATCC MYA-2876)</name>
    <name type="common">Yeast</name>
    <dbReference type="NCBI Taxonomy" id="237561"/>
    <lineage>
        <taxon>Eukaryota</taxon>
        <taxon>Fungi</taxon>
        <taxon>Dikarya</taxon>
        <taxon>Ascomycota</taxon>
        <taxon>Saccharomycotina</taxon>
        <taxon>Pichiomycetes</taxon>
        <taxon>Debaryomycetaceae</taxon>
        <taxon>Candida/Lodderomyces clade</taxon>
        <taxon>Candida</taxon>
    </lineage>
</organism>
<keyword evidence="3" id="KW-1185">Reference proteome</keyword>
<dbReference type="InParanoid" id="A0A1D8PQP9"/>
<sequence>MSLTVRQPTEESYWNFKVNSQNNAISTMSIISQTDSLVVTNVNDDKLYSMDINDQFRVDRTIVTGVEIPDVSVVDTFEFNCIVAAKDVVSLIDLEIGEKNYEFYNTPKREERDMVRNAIIDCKFINNQLMATCGRNSRLNLFDIRLNNNNGPVSDIAFVNYVVGGDQNCIGYNGDYISVGNSLGQIYSLDLRNSRIIEDKVSNSSIISMQQSKDSCIFIDQIGDLKMYNITNGNYLLSQNVSGGEQLTKRGNIEYIKDHNKIITRSNTNDRQVQILSIGVNNDTNKSGNDLPYYCEQTTKTIEVDKSINEKSAINYTKYNSYSNRLIASDDKGTIHVWNNAF</sequence>
<accession>A0A1D8PQP9</accession>
<dbReference type="CGD" id="CAL0000194521">
    <property type="gene designation" value="orf19.7022"/>
</dbReference>
<dbReference type="SMR" id="A0A1D8PQP9"/>
<dbReference type="EMBL" id="CP017629">
    <property type="protein sequence ID" value="AOW30467.1"/>
    <property type="molecule type" value="Genomic_DNA"/>
</dbReference>
<dbReference type="Proteomes" id="UP000000559">
    <property type="component" value="Chromosome 7"/>
</dbReference>
<dbReference type="InterPro" id="IPR015943">
    <property type="entry name" value="WD40/YVTN_repeat-like_dom_sf"/>
</dbReference>
<reference evidence="2 3" key="2">
    <citation type="journal article" date="2007" name="Genome Biol.">
        <title>Assembly of the Candida albicans genome into sixteen supercontigs aligned on the eight chromosomes.</title>
        <authorList>
            <person name="van het Hoog M."/>
            <person name="Rast T.J."/>
            <person name="Martchenko M."/>
            <person name="Grindle S."/>
            <person name="Dignard D."/>
            <person name="Hogues H."/>
            <person name="Cuomo C."/>
            <person name="Berriman M."/>
            <person name="Scherer S."/>
            <person name="Magee B.B."/>
            <person name="Whiteway M."/>
            <person name="Chibana H."/>
            <person name="Nantel A."/>
            <person name="Magee P.T."/>
        </authorList>
    </citation>
    <scope>GENOME REANNOTATION</scope>
    <source>
        <strain evidence="3">SC5314 / ATCC MYA-2876</strain>
    </source>
</reference>
<dbReference type="OrthoDB" id="1068471at2759"/>
<dbReference type="OMA" id="IDCKFIN"/>
<dbReference type="GeneID" id="3637957"/>
<dbReference type="RefSeq" id="XP_720316.1">
    <property type="nucleotide sequence ID" value="XM_715223.1"/>
</dbReference>
<dbReference type="VEuPathDB" id="FungiDB:C7_00920C_A"/>
<reference evidence="2 3" key="3">
    <citation type="journal article" date="2013" name="Genome Biol.">
        <title>Assembly of a phased diploid Candida albicans genome facilitates allele-specific measurements and provides a simple model for repeat and indel structure.</title>
        <authorList>
            <person name="Muzzey D."/>
            <person name="Schwartz K."/>
            <person name="Weissman J.S."/>
            <person name="Sherlock G."/>
        </authorList>
    </citation>
    <scope>NUCLEOTIDE SEQUENCE [LARGE SCALE GENOMIC DNA]</scope>
    <source>
        <strain evidence="3">SC5314 / ATCC MYA-2876</strain>
    </source>
</reference>
<protein>
    <submittedName>
        <fullName evidence="2">Uncharacterized protein</fullName>
    </submittedName>
</protein>
<name>A0A1D8PQP9_CANAL</name>
<proteinExistence type="predicted"/>
<gene>
    <name evidence="2" type="ordered locus">CAALFM_C700920CA</name>
    <name evidence="1" type="ordered locus">orf19.7022</name>
</gene>
<dbReference type="InterPro" id="IPR011047">
    <property type="entry name" value="Quinoprotein_ADH-like_sf"/>
</dbReference>
<evidence type="ECO:0000313" key="1">
    <source>
        <dbReference type="CGD" id="CAL0000194521"/>
    </source>
</evidence>
<dbReference type="AlphaFoldDB" id="A0A1D8PQP9"/>
<evidence type="ECO:0000313" key="2">
    <source>
        <dbReference type="EMBL" id="AOW30467.1"/>
    </source>
</evidence>
<evidence type="ECO:0000313" key="3">
    <source>
        <dbReference type="Proteomes" id="UP000000559"/>
    </source>
</evidence>
<dbReference type="KEGG" id="cal:CAALFM_C700920CA"/>
<dbReference type="SUPFAM" id="SSF50998">
    <property type="entry name" value="Quinoprotein alcohol dehydrogenase-like"/>
    <property type="match status" value="1"/>
</dbReference>
<dbReference type="Gene3D" id="2.130.10.10">
    <property type="entry name" value="YVTN repeat-like/Quinoprotein amine dehydrogenase"/>
    <property type="match status" value="1"/>
</dbReference>
<dbReference type="eggNOG" id="ENOG502RS0S">
    <property type="taxonomic scope" value="Eukaryota"/>
</dbReference>
<reference evidence="2 3" key="1">
    <citation type="journal article" date="2004" name="Proc. Natl. Acad. Sci. U.S.A.">
        <title>The diploid genome sequence of Candida albicans.</title>
        <authorList>
            <person name="Jones T."/>
            <person name="Federspiel N.A."/>
            <person name="Chibana H."/>
            <person name="Dungan J."/>
            <person name="Kalman S."/>
            <person name="Magee B.B."/>
            <person name="Newport G."/>
            <person name="Thorstenson Y.R."/>
            <person name="Agabian N."/>
            <person name="Magee P.T."/>
            <person name="Davis R.W."/>
            <person name="Scherer S."/>
        </authorList>
    </citation>
    <scope>NUCLEOTIDE SEQUENCE [LARGE SCALE GENOMIC DNA]</scope>
    <source>
        <strain evidence="3">SC5314 / ATCC MYA-2876</strain>
    </source>
</reference>